<proteinExistence type="predicted"/>
<evidence type="ECO:0000256" key="1">
    <source>
        <dbReference type="SAM" id="Phobius"/>
    </source>
</evidence>
<sequence length="127" mass="14579">MPLIVDLIHLKNIGRGRLSVTLPDKKTVLDAKLIYFNDRYDIALLDIYLDFTLELPSIGFHPLHGEEVFVVARDGDASLRVSRGNIKWLEESGFLGRDHYMFLSSDIPKVIIILFLVFYCCYGYLVL</sequence>
<dbReference type="OrthoDB" id="582926at2759"/>
<dbReference type="SUPFAM" id="SSF50494">
    <property type="entry name" value="Trypsin-like serine proteases"/>
    <property type="match status" value="1"/>
</dbReference>
<keyword evidence="1" id="KW-0472">Membrane</keyword>
<feature type="transmembrane region" description="Helical" evidence="1">
    <location>
        <begin position="107"/>
        <end position="125"/>
    </location>
</feature>
<evidence type="ECO:0000313" key="3">
    <source>
        <dbReference type="Proteomes" id="UP000275267"/>
    </source>
</evidence>
<accession>A0A3L6SLE9</accession>
<dbReference type="STRING" id="4540.A0A3L6SLE9"/>
<keyword evidence="1" id="KW-1133">Transmembrane helix</keyword>
<dbReference type="InterPro" id="IPR009003">
    <property type="entry name" value="Peptidase_S1_PA"/>
</dbReference>
<reference evidence="3" key="1">
    <citation type="journal article" date="2019" name="Nat. Commun.">
        <title>The genome of broomcorn millet.</title>
        <authorList>
            <person name="Zou C."/>
            <person name="Miki D."/>
            <person name="Li D."/>
            <person name="Tang Q."/>
            <person name="Xiao L."/>
            <person name="Rajput S."/>
            <person name="Deng P."/>
            <person name="Jia W."/>
            <person name="Huang R."/>
            <person name="Zhang M."/>
            <person name="Sun Y."/>
            <person name="Hu J."/>
            <person name="Fu X."/>
            <person name="Schnable P.S."/>
            <person name="Li F."/>
            <person name="Zhang H."/>
            <person name="Feng B."/>
            <person name="Zhu X."/>
            <person name="Liu R."/>
            <person name="Schnable J.C."/>
            <person name="Zhu J.-K."/>
            <person name="Zhang H."/>
        </authorList>
    </citation>
    <scope>NUCLEOTIDE SEQUENCE [LARGE SCALE GENOMIC DNA]</scope>
</reference>
<dbReference type="AlphaFoldDB" id="A0A3L6SLE9"/>
<gene>
    <name evidence="2" type="ORF">C2845_PM07G31250</name>
</gene>
<name>A0A3L6SLE9_PANMI</name>
<keyword evidence="3" id="KW-1185">Reference proteome</keyword>
<dbReference type="EMBL" id="PQIB02000004">
    <property type="protein sequence ID" value="RLN23426.1"/>
    <property type="molecule type" value="Genomic_DNA"/>
</dbReference>
<evidence type="ECO:0000313" key="2">
    <source>
        <dbReference type="EMBL" id="RLN23426.1"/>
    </source>
</evidence>
<comment type="caution">
    <text evidence="2">The sequence shown here is derived from an EMBL/GenBank/DDBJ whole genome shotgun (WGS) entry which is preliminary data.</text>
</comment>
<organism evidence="2 3">
    <name type="scientific">Panicum miliaceum</name>
    <name type="common">Proso millet</name>
    <name type="synonym">Broomcorn millet</name>
    <dbReference type="NCBI Taxonomy" id="4540"/>
    <lineage>
        <taxon>Eukaryota</taxon>
        <taxon>Viridiplantae</taxon>
        <taxon>Streptophyta</taxon>
        <taxon>Embryophyta</taxon>
        <taxon>Tracheophyta</taxon>
        <taxon>Spermatophyta</taxon>
        <taxon>Magnoliopsida</taxon>
        <taxon>Liliopsida</taxon>
        <taxon>Poales</taxon>
        <taxon>Poaceae</taxon>
        <taxon>PACMAD clade</taxon>
        <taxon>Panicoideae</taxon>
        <taxon>Panicodae</taxon>
        <taxon>Paniceae</taxon>
        <taxon>Panicinae</taxon>
        <taxon>Panicum</taxon>
        <taxon>Panicum sect. Panicum</taxon>
    </lineage>
</organism>
<protein>
    <submittedName>
        <fullName evidence="2">Uncharacterized protein</fullName>
    </submittedName>
</protein>
<keyword evidence="1" id="KW-0812">Transmembrane</keyword>
<dbReference type="Proteomes" id="UP000275267">
    <property type="component" value="Unassembled WGS sequence"/>
</dbReference>